<dbReference type="CDD" id="cd01637">
    <property type="entry name" value="IMPase_like"/>
    <property type="match status" value="1"/>
</dbReference>
<evidence type="ECO:0000313" key="3">
    <source>
        <dbReference type="EMBL" id="MCE5972433.1"/>
    </source>
</evidence>
<comment type="caution">
    <text evidence="3">The sequence shown here is derived from an EMBL/GenBank/DDBJ whole genome shotgun (WGS) entry which is preliminary data.</text>
</comment>
<dbReference type="RefSeq" id="WP_233675454.1">
    <property type="nucleotide sequence ID" value="NZ_JAJUOS010000002.1"/>
</dbReference>
<comment type="similarity">
    <text evidence="1">Belongs to the ADP-ribosylglycohydrolase family.</text>
</comment>
<dbReference type="InterPro" id="IPR005502">
    <property type="entry name" value="Ribosyl_crysJ1"/>
</dbReference>
<dbReference type="InterPro" id="IPR000760">
    <property type="entry name" value="Inositol_monophosphatase-like"/>
</dbReference>
<accession>A0ABS8YRW2</accession>
<gene>
    <name evidence="3" type="ORF">LZA78_02875</name>
</gene>
<sequence>MFQSNLQPTASELLSLVVKSVRSAGDMLRAEFHRAGGPRRHGSEALIDSEIEAFLKERLLTLYPCGFIGEETAPRTATQGDFWVVDPQDGTADFLAGRRGSAISVALVRDGRPILGVVLAPLAPDDDGDLVSWADGGELARNGKPVGSRELAKPMIVAMNANAADHARHNQQTLPNVRILALPSPAYRLALAAVGDVDAAVSLVDGLDPWDLAGGHALLIGSGGKLCELSGRPIAYDRRGYHGCIGGHPEAVSMLLALSPSRGPKEPALRTLSPRRTADPQLLARAQGCLLGQLAGDALGSAVEFCSAETIARKYPDGVLTLKDGGTWDLIAGQPTDDGEMALALGRSLVAARGYDVGAVSQAYVRWGRSHPFDMGLTTREALKALAAGHRAQSDSQANGALMRVSPIGIAAAGAPALAAMLASSDARLTHSHPICQAASAAYAAAIAMGVEGGDAEAMFDVADKYAGTGRGALVIRERLAQARRQECPDDYFRQTGWVLTAFQNAFYHLARGTPLAEALMTTVARGGDTDTNAAICGALLGAVQGRDAVPLQWRNALLTCRPMDVAGVTHPRPQEYWPDDAMELAEALLTINSTENM</sequence>
<dbReference type="Proteomes" id="UP001521181">
    <property type="component" value="Unassembled WGS sequence"/>
</dbReference>
<dbReference type="PANTHER" id="PTHR16222">
    <property type="entry name" value="ADP-RIBOSYLGLYCOHYDROLASE"/>
    <property type="match status" value="1"/>
</dbReference>
<keyword evidence="4" id="KW-1185">Reference proteome</keyword>
<proteinExistence type="inferred from homology"/>
<reference evidence="3 4" key="1">
    <citation type="submission" date="2021-12" db="EMBL/GenBank/DDBJ databases">
        <title>Sinirhodobacter sp. WL0062 is a bacterium isolated from seawater.</title>
        <authorList>
            <person name="Wang L."/>
            <person name="He W."/>
            <person name="Zhang D.-F."/>
        </authorList>
    </citation>
    <scope>NUCLEOTIDE SEQUENCE [LARGE SCALE GENOMIC DNA]</scope>
    <source>
        <strain evidence="3 4">WL0062</strain>
    </source>
</reference>
<keyword evidence="2" id="KW-0378">Hydrolase</keyword>
<name>A0ABS8YRW2_9RHOB</name>
<dbReference type="EMBL" id="JAJUOS010000002">
    <property type="protein sequence ID" value="MCE5972433.1"/>
    <property type="molecule type" value="Genomic_DNA"/>
</dbReference>
<dbReference type="PANTHER" id="PTHR16222:SF24">
    <property type="entry name" value="ADP-RIBOSYLHYDROLASE ARH3"/>
    <property type="match status" value="1"/>
</dbReference>
<dbReference type="PROSITE" id="PS00630">
    <property type="entry name" value="IMP_2"/>
    <property type="match status" value="1"/>
</dbReference>
<evidence type="ECO:0000256" key="2">
    <source>
        <dbReference type="ARBA" id="ARBA00022801"/>
    </source>
</evidence>
<dbReference type="Gene3D" id="1.10.4080.10">
    <property type="entry name" value="ADP-ribosylation/Crystallin J1"/>
    <property type="match status" value="1"/>
</dbReference>
<protein>
    <submittedName>
        <fullName evidence="3">ADP-ribosylglycohydrolase family protein</fullName>
    </submittedName>
</protein>
<dbReference type="InterPro" id="IPR020550">
    <property type="entry name" value="Inositol_monophosphatase_CS"/>
</dbReference>
<dbReference type="PRINTS" id="PR00377">
    <property type="entry name" value="IMPHPHTASES"/>
</dbReference>
<organism evidence="3 4">
    <name type="scientific">Rhodobacter flavimaris</name>
    <dbReference type="NCBI Taxonomy" id="2907145"/>
    <lineage>
        <taxon>Bacteria</taxon>
        <taxon>Pseudomonadati</taxon>
        <taxon>Pseudomonadota</taxon>
        <taxon>Alphaproteobacteria</taxon>
        <taxon>Rhodobacterales</taxon>
        <taxon>Rhodobacter group</taxon>
        <taxon>Rhodobacter</taxon>
    </lineage>
</organism>
<dbReference type="Pfam" id="PF00459">
    <property type="entry name" value="Inositol_P"/>
    <property type="match status" value="1"/>
</dbReference>
<dbReference type="Gene3D" id="3.40.190.80">
    <property type="match status" value="1"/>
</dbReference>
<evidence type="ECO:0000256" key="1">
    <source>
        <dbReference type="ARBA" id="ARBA00010702"/>
    </source>
</evidence>
<dbReference type="Gene3D" id="3.30.540.10">
    <property type="entry name" value="Fructose-1,6-Bisphosphatase, subunit A, domain 1"/>
    <property type="match status" value="1"/>
</dbReference>
<dbReference type="InterPro" id="IPR036705">
    <property type="entry name" value="Ribosyl_crysJ1_sf"/>
</dbReference>
<dbReference type="SUPFAM" id="SSF56655">
    <property type="entry name" value="Carbohydrate phosphatase"/>
    <property type="match status" value="1"/>
</dbReference>
<dbReference type="InterPro" id="IPR050792">
    <property type="entry name" value="ADP-ribosylglycohydrolase"/>
</dbReference>
<evidence type="ECO:0000313" key="4">
    <source>
        <dbReference type="Proteomes" id="UP001521181"/>
    </source>
</evidence>
<dbReference type="Pfam" id="PF03747">
    <property type="entry name" value="ADP_ribosyl_GH"/>
    <property type="match status" value="1"/>
</dbReference>
<dbReference type="SUPFAM" id="SSF101478">
    <property type="entry name" value="ADP-ribosylglycohydrolase"/>
    <property type="match status" value="1"/>
</dbReference>